<feature type="binding site" evidence="5">
    <location>
        <begin position="111"/>
        <end position="112"/>
    </location>
    <ligand>
        <name>substrate</name>
    </ligand>
</feature>
<evidence type="ECO:0000256" key="6">
    <source>
        <dbReference type="PROSITE-ProRule" id="PRU10099"/>
    </source>
</evidence>
<feature type="domain" description="L-asparaginase N-terminal" evidence="8">
    <location>
        <begin position="15"/>
        <end position="214"/>
    </location>
</feature>
<dbReference type="PIRSF" id="PIRSF500176">
    <property type="entry name" value="L_ASNase"/>
    <property type="match status" value="1"/>
</dbReference>
<keyword evidence="3" id="KW-0378">Hydrolase</keyword>
<dbReference type="NCBIfam" id="TIGR00519">
    <property type="entry name" value="asnASE_I"/>
    <property type="match status" value="1"/>
</dbReference>
<dbReference type="PROSITE" id="PS00144">
    <property type="entry name" value="ASN_GLN_ASE_1"/>
    <property type="match status" value="1"/>
</dbReference>
<dbReference type="InterPro" id="IPR006033">
    <property type="entry name" value="AsnA_fam"/>
</dbReference>
<dbReference type="Pfam" id="PF17763">
    <property type="entry name" value="Asparaginase_C"/>
    <property type="match status" value="1"/>
</dbReference>
<proteinExistence type="inferred from homology"/>
<dbReference type="Proteomes" id="UP000547674">
    <property type="component" value="Unassembled WGS sequence"/>
</dbReference>
<evidence type="ECO:0000256" key="3">
    <source>
        <dbReference type="ARBA" id="ARBA00022801"/>
    </source>
</evidence>
<accession>A0A7Y2H1X1</accession>
<evidence type="ECO:0000256" key="7">
    <source>
        <dbReference type="PROSITE-ProRule" id="PRU10100"/>
    </source>
</evidence>
<dbReference type="PANTHER" id="PTHR11707">
    <property type="entry name" value="L-ASPARAGINASE"/>
    <property type="match status" value="1"/>
</dbReference>
<feature type="active site" description="O-isoaspartyl threonine intermediate" evidence="4">
    <location>
        <position position="23"/>
    </location>
</feature>
<sequence>PSMNAPEPIGPGSGVLILYTGGTIGSLRRDRNDPHSPREPAPIEEVLKDFPDYDAATKHITLGTDRIRLGTESFDPPMDSSDMTFGDWIRMAKVIEEHYEEYEGFVILHGTDTLAYTSSALAFILENLSKPVILTGSQRPIGEVRTDAEQNLITAVEFAAARSLGRPVIPEVCVFFRDHLYRGCRTTKISASSFNAFGSPNSKPLATAGARIRVDPWRLRIPPQGPLRLKQRFEHSLASLDIFPGMPAELLAQLFDSPGLRGVVLRTFGNGNAPSDPRFLGVIGEAVKNGILVLNATQCLEGEVEPGRYTASAGLYSRGVVGSMDMTREAALAKMFVVLGETTDVRLAADRMQINMRGEQRRSIFNLHFKGGKAKAGENEFVPGYPMTEFDQFDAKEASRVWLRMTGLTRKRSGTISFKMFYGAYPGDRLDESHPNFLGKAVREYAADKNEVIFMPVPKSSAEVAKETPNAPIILVTDEEFGFKTLNLAFFA</sequence>
<dbReference type="PROSITE" id="PS51732">
    <property type="entry name" value="ASN_GLN_ASE_3"/>
    <property type="match status" value="1"/>
</dbReference>
<evidence type="ECO:0000256" key="2">
    <source>
        <dbReference type="ARBA" id="ARBA00012920"/>
    </source>
</evidence>
<dbReference type="PIRSF" id="PIRSF001220">
    <property type="entry name" value="L-ASNase_gatD"/>
    <property type="match status" value="1"/>
</dbReference>
<feature type="binding site" evidence="5">
    <location>
        <position position="80"/>
    </location>
    <ligand>
        <name>substrate</name>
    </ligand>
</feature>
<dbReference type="Pfam" id="PF00710">
    <property type="entry name" value="Asparaginase"/>
    <property type="match status" value="1"/>
</dbReference>
<dbReference type="InterPro" id="IPR027475">
    <property type="entry name" value="Asparaginase/glutaminase_AS2"/>
</dbReference>
<dbReference type="Gene3D" id="3.40.50.40">
    <property type="match status" value="1"/>
</dbReference>
<reference evidence="10 11" key="1">
    <citation type="submission" date="2020-03" db="EMBL/GenBank/DDBJ databases">
        <title>Metabolic flexibility allows generalist bacteria to become dominant in a frequently disturbed ecosystem.</title>
        <authorList>
            <person name="Chen Y.-J."/>
            <person name="Leung P.M."/>
            <person name="Bay S.K."/>
            <person name="Hugenholtz P."/>
            <person name="Kessler A.J."/>
            <person name="Shelley G."/>
            <person name="Waite D.W."/>
            <person name="Cook P.L."/>
            <person name="Greening C."/>
        </authorList>
    </citation>
    <scope>NUCLEOTIDE SEQUENCE [LARGE SCALE GENOMIC DNA]</scope>
    <source>
        <strain evidence="10">SS_bin_28</strain>
    </source>
</reference>
<feature type="non-terminal residue" evidence="10">
    <location>
        <position position="1"/>
    </location>
</feature>
<name>A0A7Y2H1X1_UNCEI</name>
<protein>
    <recommendedName>
        <fullName evidence="2">asparaginase</fullName>
        <ecNumber evidence="2">3.5.1.1</ecNumber>
    </recommendedName>
</protein>
<comment type="similarity">
    <text evidence="1">Belongs to the asparaginase 1 family.</text>
</comment>
<feature type="active site" evidence="7">
    <location>
        <position position="111"/>
    </location>
</feature>
<evidence type="ECO:0000256" key="4">
    <source>
        <dbReference type="PIRSR" id="PIRSR001220-1"/>
    </source>
</evidence>
<gene>
    <name evidence="10" type="ORF">HKN21_05000</name>
</gene>
<dbReference type="InterPro" id="IPR027474">
    <property type="entry name" value="L-asparaginase_N"/>
</dbReference>
<dbReference type="PANTHER" id="PTHR11707:SF28">
    <property type="entry name" value="60 KDA LYSOPHOSPHOLIPASE"/>
    <property type="match status" value="1"/>
</dbReference>
<organism evidence="10 11">
    <name type="scientific">Eiseniibacteriota bacterium</name>
    <dbReference type="NCBI Taxonomy" id="2212470"/>
    <lineage>
        <taxon>Bacteria</taxon>
        <taxon>Candidatus Eiseniibacteriota</taxon>
    </lineage>
</organism>
<dbReference type="GO" id="GO:0004067">
    <property type="term" value="F:asparaginase activity"/>
    <property type="evidence" value="ECO:0007669"/>
    <property type="project" value="UniProtKB-UniRule"/>
</dbReference>
<dbReference type="CDD" id="cd08963">
    <property type="entry name" value="L-asparaginase_I"/>
    <property type="match status" value="1"/>
</dbReference>
<evidence type="ECO:0000313" key="11">
    <source>
        <dbReference type="Proteomes" id="UP000547674"/>
    </source>
</evidence>
<dbReference type="InterPro" id="IPR027473">
    <property type="entry name" value="L-asparaginase_C"/>
</dbReference>
<dbReference type="InterPro" id="IPR041725">
    <property type="entry name" value="L-asparaginase_I"/>
</dbReference>
<dbReference type="Gene3D" id="3.40.50.1170">
    <property type="entry name" value="L-asparaginase, N-terminal domain"/>
    <property type="match status" value="1"/>
</dbReference>
<feature type="active site" evidence="6">
    <location>
        <position position="23"/>
    </location>
</feature>
<dbReference type="InterPro" id="IPR037152">
    <property type="entry name" value="L-asparaginase_N_sf"/>
</dbReference>
<evidence type="ECO:0000259" key="9">
    <source>
        <dbReference type="Pfam" id="PF17763"/>
    </source>
</evidence>
<comment type="caution">
    <text evidence="10">The sequence shown here is derived from an EMBL/GenBank/DDBJ whole genome shotgun (WGS) entry which is preliminary data.</text>
</comment>
<dbReference type="EC" id="3.5.1.1" evidence="2"/>
<evidence type="ECO:0000256" key="1">
    <source>
        <dbReference type="ARBA" id="ARBA00010518"/>
    </source>
</evidence>
<evidence type="ECO:0000256" key="5">
    <source>
        <dbReference type="PIRSR" id="PIRSR001220-2"/>
    </source>
</evidence>
<dbReference type="AlphaFoldDB" id="A0A7Y2H1X1"/>
<dbReference type="PROSITE" id="PS00917">
    <property type="entry name" value="ASN_GLN_ASE_2"/>
    <property type="match status" value="1"/>
</dbReference>
<evidence type="ECO:0000313" key="10">
    <source>
        <dbReference type="EMBL" id="NNF06097.1"/>
    </source>
</evidence>
<dbReference type="InterPro" id="IPR040919">
    <property type="entry name" value="Asparaginase_C"/>
</dbReference>
<dbReference type="PRINTS" id="PR00139">
    <property type="entry name" value="ASNGLNASE"/>
</dbReference>
<dbReference type="SMART" id="SM00870">
    <property type="entry name" value="Asparaginase"/>
    <property type="match status" value="1"/>
</dbReference>
<dbReference type="GO" id="GO:0006520">
    <property type="term" value="P:amino acid metabolic process"/>
    <property type="evidence" value="ECO:0007669"/>
    <property type="project" value="InterPro"/>
</dbReference>
<dbReference type="SFLD" id="SFLDS00057">
    <property type="entry name" value="Glutaminase/Asparaginase"/>
    <property type="match status" value="1"/>
</dbReference>
<dbReference type="InterPro" id="IPR036152">
    <property type="entry name" value="Asp/glu_Ase-like_sf"/>
</dbReference>
<dbReference type="EMBL" id="JABDJR010000187">
    <property type="protein sequence ID" value="NNF06097.1"/>
    <property type="molecule type" value="Genomic_DNA"/>
</dbReference>
<dbReference type="SUPFAM" id="SSF53774">
    <property type="entry name" value="Glutaminase/Asparaginase"/>
    <property type="match status" value="1"/>
</dbReference>
<feature type="domain" description="Asparaginase/glutaminase C-terminal" evidence="9">
    <location>
        <begin position="240"/>
        <end position="345"/>
    </location>
</feature>
<evidence type="ECO:0000259" key="8">
    <source>
        <dbReference type="Pfam" id="PF00710"/>
    </source>
</evidence>
<dbReference type="InterPro" id="IPR020827">
    <property type="entry name" value="Asparaginase/glutaminase_AS1"/>
</dbReference>
<dbReference type="InterPro" id="IPR006034">
    <property type="entry name" value="Asparaginase/glutaminase-like"/>
</dbReference>